<dbReference type="Gramene" id="KOM35247">
    <property type="protein sequence ID" value="KOM35247"/>
    <property type="gene ID" value="LR48_Vigan02g139700"/>
</dbReference>
<dbReference type="Proteomes" id="UP000053144">
    <property type="component" value="Chromosome 2"/>
</dbReference>
<proteinExistence type="predicted"/>
<dbReference type="EMBL" id="CM003372">
    <property type="protein sequence ID" value="KOM35247.1"/>
    <property type="molecule type" value="Genomic_DNA"/>
</dbReference>
<gene>
    <name evidence="1" type="ORF">LR48_Vigan02g139700</name>
</gene>
<accession>A0A0L9TXW9</accession>
<organism evidence="1 2">
    <name type="scientific">Phaseolus angularis</name>
    <name type="common">Azuki bean</name>
    <name type="synonym">Vigna angularis</name>
    <dbReference type="NCBI Taxonomy" id="3914"/>
    <lineage>
        <taxon>Eukaryota</taxon>
        <taxon>Viridiplantae</taxon>
        <taxon>Streptophyta</taxon>
        <taxon>Embryophyta</taxon>
        <taxon>Tracheophyta</taxon>
        <taxon>Spermatophyta</taxon>
        <taxon>Magnoliopsida</taxon>
        <taxon>eudicotyledons</taxon>
        <taxon>Gunneridae</taxon>
        <taxon>Pentapetalae</taxon>
        <taxon>rosids</taxon>
        <taxon>fabids</taxon>
        <taxon>Fabales</taxon>
        <taxon>Fabaceae</taxon>
        <taxon>Papilionoideae</taxon>
        <taxon>50 kb inversion clade</taxon>
        <taxon>NPAAA clade</taxon>
        <taxon>indigoferoid/millettioid clade</taxon>
        <taxon>Phaseoleae</taxon>
        <taxon>Vigna</taxon>
    </lineage>
</organism>
<sequence>MGVLRRARENYFPFSLVRTHFFIFMDKPSVEVLSSRRQGEGTTLLLRLCSRSRIQPSLGLFVTRERLGEHHSSSPFVFLVVRFAGGSRDLFSLCSCSDSRRKGESFFPLLFGLDKGLQEGDTRSGAVEARPRRGVGFWVSFGIWVSYTRGRVFLVRFGFGFSPWLRGQRQPLRVVVGSGVVVVDCGVFGPVGQRCMFGLGWQILMETQNPPRIAPLVAAPHRSRRPLDLLCWGFSRFEWRQLVEIGEVRVLGFFPTAKSGKVSITDINMFYRAVAGYFPEYSTISTTNN</sequence>
<name>A0A0L9TXW9_PHAAN</name>
<protein>
    <submittedName>
        <fullName evidence="1">Uncharacterized protein</fullName>
    </submittedName>
</protein>
<dbReference type="AlphaFoldDB" id="A0A0L9TXW9"/>
<evidence type="ECO:0000313" key="1">
    <source>
        <dbReference type="EMBL" id="KOM35247.1"/>
    </source>
</evidence>
<evidence type="ECO:0000313" key="2">
    <source>
        <dbReference type="Proteomes" id="UP000053144"/>
    </source>
</evidence>
<reference evidence="2" key="1">
    <citation type="journal article" date="2015" name="Proc. Natl. Acad. Sci. U.S.A.">
        <title>Genome sequencing of adzuki bean (Vigna angularis) provides insight into high starch and low fat accumulation and domestication.</title>
        <authorList>
            <person name="Yang K."/>
            <person name="Tian Z."/>
            <person name="Chen C."/>
            <person name="Luo L."/>
            <person name="Zhao B."/>
            <person name="Wang Z."/>
            <person name="Yu L."/>
            <person name="Li Y."/>
            <person name="Sun Y."/>
            <person name="Li W."/>
            <person name="Chen Y."/>
            <person name="Li Y."/>
            <person name="Zhang Y."/>
            <person name="Ai D."/>
            <person name="Zhao J."/>
            <person name="Shang C."/>
            <person name="Ma Y."/>
            <person name="Wu B."/>
            <person name="Wang M."/>
            <person name="Gao L."/>
            <person name="Sun D."/>
            <person name="Zhang P."/>
            <person name="Guo F."/>
            <person name="Wang W."/>
            <person name="Li Y."/>
            <person name="Wang J."/>
            <person name="Varshney R.K."/>
            <person name="Wang J."/>
            <person name="Ling H.Q."/>
            <person name="Wan P."/>
        </authorList>
    </citation>
    <scope>NUCLEOTIDE SEQUENCE</scope>
    <source>
        <strain evidence="2">cv. Jingnong 6</strain>
    </source>
</reference>